<dbReference type="RefSeq" id="XP_038789315.1">
    <property type="nucleotide sequence ID" value="XM_038928037.1"/>
</dbReference>
<comment type="caution">
    <text evidence="1">The sequence shown here is derived from an EMBL/GenBank/DDBJ whole genome shotgun (WGS) entry which is preliminary data.</text>
</comment>
<dbReference type="AlphaFoldDB" id="A0A8H7BA18"/>
<evidence type="ECO:0000313" key="1">
    <source>
        <dbReference type="EMBL" id="KAF7679242.1"/>
    </source>
</evidence>
<accession>A0A8H7BA18</accession>
<dbReference type="GeneID" id="62201215"/>
<dbReference type="EMBL" id="JAAABM010000003">
    <property type="protein sequence ID" value="KAF7679242.1"/>
    <property type="molecule type" value="Genomic_DNA"/>
</dbReference>
<dbReference type="Proteomes" id="UP000596902">
    <property type="component" value="Unassembled WGS sequence"/>
</dbReference>
<organism evidence="1 2">
    <name type="scientific">Alternaria burnsii</name>
    <dbReference type="NCBI Taxonomy" id="1187904"/>
    <lineage>
        <taxon>Eukaryota</taxon>
        <taxon>Fungi</taxon>
        <taxon>Dikarya</taxon>
        <taxon>Ascomycota</taxon>
        <taxon>Pezizomycotina</taxon>
        <taxon>Dothideomycetes</taxon>
        <taxon>Pleosporomycetidae</taxon>
        <taxon>Pleosporales</taxon>
        <taxon>Pleosporineae</taxon>
        <taxon>Pleosporaceae</taxon>
        <taxon>Alternaria</taxon>
        <taxon>Alternaria sect. Alternaria</taxon>
    </lineage>
</organism>
<evidence type="ECO:0000313" key="2">
    <source>
        <dbReference type="Proteomes" id="UP000596902"/>
    </source>
</evidence>
<reference evidence="1" key="1">
    <citation type="submission" date="2020-01" db="EMBL/GenBank/DDBJ databases">
        <authorList>
            <person name="Feng Z.H.Z."/>
        </authorList>
    </citation>
    <scope>NUCLEOTIDE SEQUENCE</scope>
    <source>
        <strain evidence="1">CBS107.38</strain>
    </source>
</reference>
<sequence length="61" mass="6810">MALHDLEAWLPSPQAWPCDIGTTECKNRFVFSKHEQRQPMAGLAGSGVESRKQFKGLPVKV</sequence>
<keyword evidence="2" id="KW-1185">Reference proteome</keyword>
<name>A0A8H7BA18_9PLEO</name>
<proteinExistence type="predicted"/>
<protein>
    <submittedName>
        <fullName evidence="1">Uncharacterized protein</fullName>
    </submittedName>
</protein>
<gene>
    <name evidence="1" type="ORF">GT037_002990</name>
</gene>
<reference evidence="1" key="2">
    <citation type="submission" date="2020-08" db="EMBL/GenBank/DDBJ databases">
        <title>Draft Genome Sequence of Cumin Blight Pathogen Alternaria burnsii.</title>
        <authorList>
            <person name="Feng Z."/>
        </authorList>
    </citation>
    <scope>NUCLEOTIDE SEQUENCE</scope>
    <source>
        <strain evidence="1">CBS107.38</strain>
    </source>
</reference>